<evidence type="ECO:0000313" key="3">
    <source>
        <dbReference type="Proteomes" id="UP000507470"/>
    </source>
</evidence>
<dbReference type="EMBL" id="CACVKT020002820">
    <property type="protein sequence ID" value="CAC5380068.1"/>
    <property type="molecule type" value="Genomic_DNA"/>
</dbReference>
<dbReference type="Proteomes" id="UP000507470">
    <property type="component" value="Unassembled WGS sequence"/>
</dbReference>
<dbReference type="Pfam" id="PF07486">
    <property type="entry name" value="Hydrolase_2"/>
    <property type="match status" value="1"/>
</dbReference>
<evidence type="ECO:0000313" key="2">
    <source>
        <dbReference type="EMBL" id="CAC5380068.1"/>
    </source>
</evidence>
<name>A0A6J8B7X9_MYTCO</name>
<protein>
    <recommendedName>
        <fullName evidence="1">Cell wall hydrolase SleB domain-containing protein</fullName>
    </recommendedName>
</protein>
<dbReference type="Gene3D" id="1.10.10.2520">
    <property type="entry name" value="Cell wall hydrolase SleB, domain 1"/>
    <property type="match status" value="1"/>
</dbReference>
<dbReference type="AlphaFoldDB" id="A0A6J8B7X9"/>
<organism evidence="2 3">
    <name type="scientific">Mytilus coruscus</name>
    <name type="common">Sea mussel</name>
    <dbReference type="NCBI Taxonomy" id="42192"/>
    <lineage>
        <taxon>Eukaryota</taxon>
        <taxon>Metazoa</taxon>
        <taxon>Spiralia</taxon>
        <taxon>Lophotrochozoa</taxon>
        <taxon>Mollusca</taxon>
        <taxon>Bivalvia</taxon>
        <taxon>Autobranchia</taxon>
        <taxon>Pteriomorphia</taxon>
        <taxon>Mytilida</taxon>
        <taxon>Mytiloidea</taxon>
        <taxon>Mytilidae</taxon>
        <taxon>Mytilinae</taxon>
        <taxon>Mytilus</taxon>
    </lineage>
</organism>
<dbReference type="GO" id="GO:0016787">
    <property type="term" value="F:hydrolase activity"/>
    <property type="evidence" value="ECO:0007669"/>
    <property type="project" value="InterPro"/>
</dbReference>
<feature type="domain" description="Cell wall hydrolase SleB" evidence="1">
    <location>
        <begin position="31"/>
        <end position="87"/>
    </location>
</feature>
<dbReference type="InterPro" id="IPR042047">
    <property type="entry name" value="SleB_dom1"/>
</dbReference>
<reference evidence="2 3" key="1">
    <citation type="submission" date="2020-06" db="EMBL/GenBank/DDBJ databases">
        <authorList>
            <person name="Li R."/>
            <person name="Bekaert M."/>
        </authorList>
    </citation>
    <scope>NUCLEOTIDE SEQUENCE [LARGE SCALE GENOMIC DNA]</scope>
    <source>
        <strain evidence="3">wild</strain>
    </source>
</reference>
<proteinExistence type="predicted"/>
<dbReference type="InterPro" id="IPR011105">
    <property type="entry name" value="Cell_wall_hydrolase_SleB"/>
</dbReference>
<keyword evidence="3" id="KW-1185">Reference proteome</keyword>
<gene>
    <name evidence="2" type="ORF">MCOR_16061</name>
</gene>
<evidence type="ECO:0000259" key="1">
    <source>
        <dbReference type="Pfam" id="PF07486"/>
    </source>
</evidence>
<sequence length="194" mass="21544">MFKRENIDIPCQHTTTNKEKVGRVVFGEASGESAIGQLEVAYTIVNRISHAGFPNSLNGVVDQTYTSGGKTFHHYNTLDNSGHDQRWTAAKKPDAREHAAYNSAITQAGHALCATKSDPISCGPVNFCATNPCASTNSNRFGHCSPMTEYFKRSDIINDNLKHMLNPSPTCTYHLWIGLVIFQRNDQYTKHLQL</sequence>
<accession>A0A6J8B7X9</accession>
<dbReference type="OrthoDB" id="6101100at2759"/>